<dbReference type="GeneID" id="86820312"/>
<dbReference type="EMBL" id="ACBZ01000044">
    <property type="protein sequence ID" value="EEG50048.1"/>
    <property type="molecule type" value="Genomic_DNA"/>
</dbReference>
<comment type="caution">
    <text evidence="3">The sequence shown here is derived from an EMBL/GenBank/DDBJ whole genome shotgun (WGS) entry which is preliminary data.</text>
</comment>
<feature type="coiled-coil region" evidence="1">
    <location>
        <begin position="280"/>
        <end position="307"/>
    </location>
</feature>
<organism evidence="3 4">
    <name type="scientific">Blautia hydrogenotrophica (strain DSM 10507 / JCM 14656 / S5a33)</name>
    <name type="common">Ruminococcus hydrogenotrophicus</name>
    <dbReference type="NCBI Taxonomy" id="476272"/>
    <lineage>
        <taxon>Bacteria</taxon>
        <taxon>Bacillati</taxon>
        <taxon>Bacillota</taxon>
        <taxon>Clostridia</taxon>
        <taxon>Lachnospirales</taxon>
        <taxon>Lachnospiraceae</taxon>
        <taxon>Blautia</taxon>
    </lineage>
</organism>
<dbReference type="HOGENOM" id="CLU_051174_0_0_9"/>
<dbReference type="Gene3D" id="3.40.50.1980">
    <property type="entry name" value="Nitrogenase molybdenum iron protein domain"/>
    <property type="match status" value="2"/>
</dbReference>
<reference evidence="3 4" key="2">
    <citation type="submission" date="2009-02" db="EMBL/GenBank/DDBJ databases">
        <title>Draft genome sequence of Blautia hydrogenotrophica DSM 10507 (Ruminococcus hydrogenotrophicus DSM 10507).</title>
        <authorList>
            <person name="Sudarsanam P."/>
            <person name="Ley R."/>
            <person name="Guruge J."/>
            <person name="Turnbaugh P.J."/>
            <person name="Mahowald M."/>
            <person name="Liep D."/>
            <person name="Gordon J."/>
        </authorList>
    </citation>
    <scope>NUCLEOTIDE SEQUENCE [LARGE SCALE GENOMIC DNA]</scope>
    <source>
        <strain evidence="4">DSM 10507 / JCM 14656 / S5a33</strain>
    </source>
</reference>
<evidence type="ECO:0000259" key="2">
    <source>
        <dbReference type="Pfam" id="PF00148"/>
    </source>
</evidence>
<dbReference type="GO" id="GO:0016491">
    <property type="term" value="F:oxidoreductase activity"/>
    <property type="evidence" value="ECO:0007669"/>
    <property type="project" value="InterPro"/>
</dbReference>
<feature type="domain" description="Nitrogenase/oxidoreductase component 1" evidence="2">
    <location>
        <begin position="110"/>
        <end position="351"/>
    </location>
</feature>
<gene>
    <name evidence="3" type="ORF">RUMHYD_01022</name>
</gene>
<dbReference type="InterPro" id="IPR000510">
    <property type="entry name" value="Nase/OxRdtase_comp1"/>
</dbReference>
<dbReference type="InterPro" id="IPR049939">
    <property type="entry name" value="NifE-like"/>
</dbReference>
<accession>C0CJK2</accession>
<keyword evidence="1" id="KW-0175">Coiled coil</keyword>
<dbReference type="SUPFAM" id="SSF53807">
    <property type="entry name" value="Helical backbone' metal receptor"/>
    <property type="match status" value="1"/>
</dbReference>
<sequence>MRALGELDERGACVTIEEAKFPAPFVSGLEYAAPARGTWNIVHIGMLLPESHQIFVCAQACLRGVVLTAAEMGASDRFSTISVEDHNLLDGDMETLIIEGTTDILNRMPERPRAVLIYTSCVHHFIGCDLDYVYRRLREKFPDVDFTDCYMNPIMRKSKMTPDSKMRMQLYSLIHERMTPVRKVNFIGNNELTQESSEFVQMLRGAGYEIGDICLCRTYEDYQKLGESQLNITCNPAAVAAAKELERRLGIPHLHLPLSYDYEEIDENLQKLSQYLKMELPNLDILRRKAEEELAETAKELKGVAVAVDYTATSRPLGLTKLLISHGISVKEVYADNFIEPERSAFEWLQANAPELKLYATVQVKMGMLPHSKAQEHGGRLLAIGQKAAWYTGTKFLVNMVEGSGLLGYDGVICLARWMREAAKKEADVEKIIQVKGWGCCG</sequence>
<protein>
    <recommendedName>
        <fullName evidence="2">Nitrogenase/oxidoreductase component 1 domain-containing protein</fullName>
    </recommendedName>
</protein>
<dbReference type="AlphaFoldDB" id="C0CJK2"/>
<name>C0CJK2_BLAHS</name>
<dbReference type="PATRIC" id="fig|476272.21.peg.2369"/>
<evidence type="ECO:0000256" key="1">
    <source>
        <dbReference type="SAM" id="Coils"/>
    </source>
</evidence>
<proteinExistence type="predicted"/>
<evidence type="ECO:0000313" key="3">
    <source>
        <dbReference type="EMBL" id="EEG50048.1"/>
    </source>
</evidence>
<evidence type="ECO:0000313" key="4">
    <source>
        <dbReference type="Proteomes" id="UP000003100"/>
    </source>
</evidence>
<reference evidence="3 4" key="1">
    <citation type="submission" date="2009-01" db="EMBL/GenBank/DDBJ databases">
        <authorList>
            <person name="Fulton L."/>
            <person name="Clifton S."/>
            <person name="Fulton B."/>
            <person name="Xu J."/>
            <person name="Minx P."/>
            <person name="Pepin K.H."/>
            <person name="Johnson M."/>
            <person name="Bhonagiri V."/>
            <person name="Nash W.E."/>
            <person name="Mardis E.R."/>
            <person name="Wilson R.K."/>
        </authorList>
    </citation>
    <scope>NUCLEOTIDE SEQUENCE [LARGE SCALE GENOMIC DNA]</scope>
    <source>
        <strain evidence="4">DSM 10507 / JCM 14656 / S5a33</strain>
    </source>
</reference>
<dbReference type="RefSeq" id="WP_005946773.1">
    <property type="nucleotide sequence ID" value="NZ_CP136423.1"/>
</dbReference>
<dbReference type="PANTHER" id="PTHR42956">
    <property type="entry name" value="NITROGENASE IRON-MOLYBDENUM COFACTOR BIOSYNTHESIS PROTEIN NIFE"/>
    <property type="match status" value="1"/>
</dbReference>
<dbReference type="Proteomes" id="UP000003100">
    <property type="component" value="Unassembled WGS sequence"/>
</dbReference>
<keyword evidence="4" id="KW-1185">Reference proteome</keyword>
<dbReference type="eggNOG" id="COG2710">
    <property type="taxonomic scope" value="Bacteria"/>
</dbReference>
<dbReference type="PANTHER" id="PTHR42956:SF1">
    <property type="entry name" value="NITROGENASE IRON-MOLYBDENUM COFACTOR BIOSYNTHESIS PROTEIN NIFE"/>
    <property type="match status" value="1"/>
</dbReference>
<dbReference type="Pfam" id="PF00148">
    <property type="entry name" value="Oxidored_nitro"/>
    <property type="match status" value="1"/>
</dbReference>